<keyword evidence="5 8" id="KW-0274">FAD</keyword>
<dbReference type="SUPFAM" id="SSF52425">
    <property type="entry name" value="Cryptochrome/photolyase, N-terminal domain"/>
    <property type="match status" value="1"/>
</dbReference>
<evidence type="ECO:0000256" key="7">
    <source>
        <dbReference type="ARBA" id="ARBA00033999"/>
    </source>
</evidence>
<dbReference type="GO" id="GO:0071949">
    <property type="term" value="F:FAD binding"/>
    <property type="evidence" value="ECO:0007669"/>
    <property type="project" value="TreeGrafter"/>
</dbReference>
<organism evidence="11 12">
    <name type="scientific">Zavarzinia aquatilis</name>
    <dbReference type="NCBI Taxonomy" id="2211142"/>
    <lineage>
        <taxon>Bacteria</taxon>
        <taxon>Pseudomonadati</taxon>
        <taxon>Pseudomonadota</taxon>
        <taxon>Alphaproteobacteria</taxon>
        <taxon>Rhodospirillales</taxon>
        <taxon>Zavarziniaceae</taxon>
        <taxon>Zavarzinia</taxon>
    </lineage>
</organism>
<keyword evidence="12" id="KW-1185">Reference proteome</keyword>
<dbReference type="Gene3D" id="3.40.50.620">
    <property type="entry name" value="HUPs"/>
    <property type="match status" value="1"/>
</dbReference>
<feature type="binding site" evidence="8">
    <location>
        <position position="222"/>
    </location>
    <ligand>
        <name>FAD</name>
        <dbReference type="ChEBI" id="CHEBI:57692"/>
    </ligand>
</feature>
<dbReference type="OrthoDB" id="9772484at2"/>
<dbReference type="RefSeq" id="WP_109907612.1">
    <property type="nucleotide sequence ID" value="NZ_QGLE01000013.1"/>
</dbReference>
<accession>A0A317DXI6</accession>
<comment type="cofactor">
    <cofactor evidence="1">
        <name>(6R)-5,10-methylene-5,6,7,8-tetrahydrofolate</name>
        <dbReference type="ChEBI" id="CHEBI:15636"/>
    </cofactor>
</comment>
<keyword evidence="6 9" id="KW-0157">Chromophore</keyword>
<feature type="domain" description="Photolyase/cryptochrome alpha/beta" evidence="10">
    <location>
        <begin position="5"/>
        <end position="128"/>
    </location>
</feature>
<dbReference type="AlphaFoldDB" id="A0A317DXI6"/>
<dbReference type="InterPro" id="IPR002081">
    <property type="entry name" value="Cryptochrome/DNA_photolyase_1"/>
</dbReference>
<reference evidence="11 12" key="1">
    <citation type="submission" date="2018-05" db="EMBL/GenBank/DDBJ databases">
        <title>Zavarzinia sp. HR-AS.</title>
        <authorList>
            <person name="Lee Y."/>
            <person name="Jeon C.O."/>
        </authorList>
    </citation>
    <scope>NUCLEOTIDE SEQUENCE [LARGE SCALE GENOMIC DNA]</scope>
    <source>
        <strain evidence="11 12">HR-AS</strain>
    </source>
</reference>
<evidence type="ECO:0000313" key="11">
    <source>
        <dbReference type="EMBL" id="PWR18566.1"/>
    </source>
</evidence>
<dbReference type="InterPro" id="IPR036134">
    <property type="entry name" value="Crypto/Photolyase_FAD-like_sf"/>
</dbReference>
<gene>
    <name evidence="11" type="ORF">DKG74_18225</name>
</gene>
<dbReference type="InterPro" id="IPR014729">
    <property type="entry name" value="Rossmann-like_a/b/a_fold"/>
</dbReference>
<evidence type="ECO:0000256" key="9">
    <source>
        <dbReference type="RuleBase" id="RU004182"/>
    </source>
</evidence>
<dbReference type="PANTHER" id="PTHR11455">
    <property type="entry name" value="CRYPTOCHROME"/>
    <property type="match status" value="1"/>
</dbReference>
<dbReference type="GO" id="GO:0009416">
    <property type="term" value="P:response to light stimulus"/>
    <property type="evidence" value="ECO:0007669"/>
    <property type="project" value="TreeGrafter"/>
</dbReference>
<evidence type="ECO:0000256" key="4">
    <source>
        <dbReference type="ARBA" id="ARBA00022630"/>
    </source>
</evidence>
<dbReference type="SUPFAM" id="SSF48173">
    <property type="entry name" value="Cryptochrome/photolyase FAD-binding domain"/>
    <property type="match status" value="1"/>
</dbReference>
<dbReference type="EC" id="4.1.99.3" evidence="2"/>
<evidence type="ECO:0000256" key="8">
    <source>
        <dbReference type="PIRSR" id="PIRSR602081-1"/>
    </source>
</evidence>
<evidence type="ECO:0000313" key="12">
    <source>
        <dbReference type="Proteomes" id="UP000245461"/>
    </source>
</evidence>
<evidence type="ECO:0000256" key="2">
    <source>
        <dbReference type="ARBA" id="ARBA00013149"/>
    </source>
</evidence>
<dbReference type="PROSITE" id="PS00394">
    <property type="entry name" value="DNA_PHOTOLYASES_1_1"/>
    <property type="match status" value="1"/>
</dbReference>
<evidence type="ECO:0000256" key="3">
    <source>
        <dbReference type="ARBA" id="ARBA00014046"/>
    </source>
</evidence>
<evidence type="ECO:0000256" key="5">
    <source>
        <dbReference type="ARBA" id="ARBA00022827"/>
    </source>
</evidence>
<dbReference type="Pfam" id="PF03441">
    <property type="entry name" value="FAD_binding_7"/>
    <property type="match status" value="1"/>
</dbReference>
<dbReference type="PROSITE" id="PS51645">
    <property type="entry name" value="PHR_CRY_ALPHA_BETA"/>
    <property type="match status" value="1"/>
</dbReference>
<sequence length="478" mass="52743">MTDRRPMILWFRRDLRLSDQQAVASAASSGRPVIPLHILDETMGGAARWWLHHSLAGLHRDIAALGNRLVLRRGPATEVIAGLIAETGAEAIAFNRSPDPAVAASDEALARRLRQAGIEVITSDGGLLFEPGGIRTGTGQRFRVFTPFWRACRAAPPPAWPLPAPEALPAPSTPVAGDKLDDWCLLPTAPDWARGFAPCWQPGEAGARARLAAFIRHDLRDYGARRDRPDLQATSRLSPHLAFGEISPGQVWHAAHHALARDPARSTGVERFLSELGWREFSYHLLAAEPEMPRRPLRPEFARFPTLRDDTALRAWQRGLTGYPIVDAGMRELWQTGWMHNRVRMVAASFLIKDLLLPWTEGLAWFADTLVDHDVASNAASWQWVAGCGADAAPFFRIFNPTLQSRKFDPAGAYIRRFVPELARLPDELIHAPAADPDRAARHGVVLGRDYPAPIVDHDAARQRALAALASLKQENAA</sequence>
<name>A0A317DXI6_9PROT</name>
<dbReference type="InterPro" id="IPR006050">
    <property type="entry name" value="DNA_photolyase_N"/>
</dbReference>
<dbReference type="EMBL" id="QGLE01000013">
    <property type="protein sequence ID" value="PWR18566.1"/>
    <property type="molecule type" value="Genomic_DNA"/>
</dbReference>
<feature type="binding site" evidence="8">
    <location>
        <begin position="234"/>
        <end position="238"/>
    </location>
    <ligand>
        <name>FAD</name>
        <dbReference type="ChEBI" id="CHEBI:57692"/>
    </ligand>
</feature>
<dbReference type="Gene3D" id="1.10.579.10">
    <property type="entry name" value="DNA Cyclobutane Dipyrimidine Photolyase, subunit A, domain 3"/>
    <property type="match status" value="1"/>
</dbReference>
<dbReference type="InterPro" id="IPR036155">
    <property type="entry name" value="Crypto/Photolyase_N_sf"/>
</dbReference>
<dbReference type="InterPro" id="IPR018394">
    <property type="entry name" value="DNA_photolyase_1_CS_C"/>
</dbReference>
<proteinExistence type="inferred from homology"/>
<keyword evidence="11" id="KW-0456">Lyase</keyword>
<feature type="binding site" evidence="8">
    <location>
        <begin position="372"/>
        <end position="374"/>
    </location>
    <ligand>
        <name>FAD</name>
        <dbReference type="ChEBI" id="CHEBI:57692"/>
    </ligand>
</feature>
<dbReference type="Pfam" id="PF00875">
    <property type="entry name" value="DNA_photolyase"/>
    <property type="match status" value="1"/>
</dbReference>
<dbReference type="PANTHER" id="PTHR11455:SF9">
    <property type="entry name" value="CRYPTOCHROME CIRCADIAN CLOCK 5 ISOFORM X1"/>
    <property type="match status" value="1"/>
</dbReference>
<comment type="caution">
    <text evidence="11">The sequence shown here is derived from an EMBL/GenBank/DDBJ whole genome shotgun (WGS) entry which is preliminary data.</text>
</comment>
<protein>
    <recommendedName>
        <fullName evidence="3">Deoxyribodipyrimidine photo-lyase</fullName>
        <ecNumber evidence="2">4.1.99.3</ecNumber>
    </recommendedName>
</protein>
<dbReference type="GO" id="GO:0003677">
    <property type="term" value="F:DNA binding"/>
    <property type="evidence" value="ECO:0007669"/>
    <property type="project" value="TreeGrafter"/>
</dbReference>
<keyword evidence="4 8" id="KW-0285">Flavoprotein</keyword>
<dbReference type="PRINTS" id="PR00147">
    <property type="entry name" value="DNAPHOTLYASE"/>
</dbReference>
<feature type="binding site" evidence="8">
    <location>
        <position position="272"/>
    </location>
    <ligand>
        <name>FAD</name>
        <dbReference type="ChEBI" id="CHEBI:57692"/>
    </ligand>
</feature>
<evidence type="ECO:0000259" key="10">
    <source>
        <dbReference type="PROSITE" id="PS51645"/>
    </source>
</evidence>
<evidence type="ECO:0000256" key="1">
    <source>
        <dbReference type="ARBA" id="ARBA00001932"/>
    </source>
</evidence>
<comment type="similarity">
    <text evidence="9">Belongs to the DNA photolyase family.</text>
</comment>
<dbReference type="GO" id="GO:0003904">
    <property type="term" value="F:deoxyribodipyrimidine photo-lyase activity"/>
    <property type="evidence" value="ECO:0007669"/>
    <property type="project" value="UniProtKB-EC"/>
</dbReference>
<dbReference type="InterPro" id="IPR005101">
    <property type="entry name" value="Cryptochr/Photolyase_FAD-bd"/>
</dbReference>
<dbReference type="GO" id="GO:0000719">
    <property type="term" value="P:photoreactive repair"/>
    <property type="evidence" value="ECO:0007669"/>
    <property type="project" value="UniProtKB-ARBA"/>
</dbReference>
<comment type="cofactor">
    <cofactor evidence="8">
        <name>FAD</name>
        <dbReference type="ChEBI" id="CHEBI:57692"/>
    </cofactor>
    <text evidence="8">Binds 1 FAD per subunit.</text>
</comment>
<dbReference type="FunFam" id="1.10.579.10:FF:000003">
    <property type="entry name" value="Deoxyribodipyrimidine photo-lyase"/>
    <property type="match status" value="1"/>
</dbReference>
<evidence type="ECO:0000256" key="6">
    <source>
        <dbReference type="ARBA" id="ARBA00022991"/>
    </source>
</evidence>
<comment type="catalytic activity">
    <reaction evidence="7">
        <text>cyclobutadipyrimidine (in DNA) = 2 pyrimidine residues (in DNA).</text>
        <dbReference type="EC" id="4.1.99.3"/>
    </reaction>
</comment>
<dbReference type="Gene3D" id="1.25.40.80">
    <property type="match status" value="1"/>
</dbReference>
<dbReference type="Proteomes" id="UP000245461">
    <property type="component" value="Unassembled WGS sequence"/>
</dbReference>